<evidence type="ECO:0000313" key="3">
    <source>
        <dbReference type="EMBL" id="CAL6082323.1"/>
    </source>
</evidence>
<reference evidence="1" key="1">
    <citation type="submission" date="2023-06" db="EMBL/GenBank/DDBJ databases">
        <authorList>
            <person name="Kurt Z."/>
        </authorList>
    </citation>
    <scope>NUCLEOTIDE SEQUENCE</scope>
</reference>
<gene>
    <name evidence="2" type="ORF">HINF_LOCUS2136</name>
    <name evidence="3" type="ORF">HINF_LOCUS61115</name>
    <name evidence="4" type="ORF">HINF_LOCUS70703</name>
    <name evidence="1" type="ORF">HINF_LOCUS848</name>
</gene>
<dbReference type="Proteomes" id="UP001642409">
    <property type="component" value="Unassembled WGS sequence"/>
</dbReference>
<evidence type="ECO:0000313" key="5">
    <source>
        <dbReference type="Proteomes" id="UP001642409"/>
    </source>
</evidence>
<dbReference type="EMBL" id="CATOUU010000051">
    <property type="protein sequence ID" value="CAI9914491.1"/>
    <property type="molecule type" value="Genomic_DNA"/>
</dbReference>
<evidence type="ECO:0000313" key="4">
    <source>
        <dbReference type="EMBL" id="CAL6100752.1"/>
    </source>
</evidence>
<proteinExistence type="predicted"/>
<dbReference type="Gene3D" id="1.25.10.10">
    <property type="entry name" value="Leucine-rich Repeat Variant"/>
    <property type="match status" value="1"/>
</dbReference>
<dbReference type="EMBL" id="CAXDID020000363">
    <property type="protein sequence ID" value="CAL6082323.1"/>
    <property type="molecule type" value="Genomic_DNA"/>
</dbReference>
<organism evidence="1">
    <name type="scientific">Hexamita inflata</name>
    <dbReference type="NCBI Taxonomy" id="28002"/>
    <lineage>
        <taxon>Eukaryota</taxon>
        <taxon>Metamonada</taxon>
        <taxon>Diplomonadida</taxon>
        <taxon>Hexamitidae</taxon>
        <taxon>Hexamitinae</taxon>
        <taxon>Hexamita</taxon>
    </lineage>
</organism>
<dbReference type="AlphaFoldDB" id="A0AA86N5L2"/>
<dbReference type="EMBL" id="CAXDID020000534">
    <property type="protein sequence ID" value="CAL6100752.1"/>
    <property type="molecule type" value="Genomic_DNA"/>
</dbReference>
<evidence type="ECO:0000313" key="1">
    <source>
        <dbReference type="EMBL" id="CAI9913203.1"/>
    </source>
</evidence>
<dbReference type="InterPro" id="IPR011989">
    <property type="entry name" value="ARM-like"/>
</dbReference>
<keyword evidence="5" id="KW-1185">Reference proteome</keyword>
<comment type="caution">
    <text evidence="1">The sequence shown here is derived from an EMBL/GenBank/DDBJ whole genome shotgun (WGS) entry which is preliminary data.</text>
</comment>
<protein>
    <submittedName>
        <fullName evidence="1">Rcd1-like domain-containing protein</fullName>
    </submittedName>
</protein>
<evidence type="ECO:0000313" key="2">
    <source>
        <dbReference type="EMBL" id="CAI9914491.1"/>
    </source>
</evidence>
<dbReference type="EMBL" id="CATOUU010000021">
    <property type="protein sequence ID" value="CAI9913203.1"/>
    <property type="molecule type" value="Genomic_DNA"/>
</dbReference>
<reference evidence="3 5" key="2">
    <citation type="submission" date="2024-07" db="EMBL/GenBank/DDBJ databases">
        <authorList>
            <person name="Akdeniz Z."/>
        </authorList>
    </citation>
    <scope>NUCLEOTIDE SEQUENCE [LARGE SCALE GENOMIC DNA]</scope>
</reference>
<name>A0AA86N5L2_9EUKA</name>
<sequence length="238" mass="27302">MTQNLPQTSKLKQLVNDYQINPEQLDRLVKITEELSLSGDTPTQDSKETIQAMWSFPSLPAVFIHIIYTSYTLFEYLECCQDQNQLSILRSIIYLSAQIAEIPSSATEMLSLKFPVYFFPILKSKFTPEDIKSLIVSLFIVILKQTDGQFFIRNEVSSILIFELANTKSTTIHGSLILLQTLIDKQPHYYNDQKRKRALLEALQKYVQQAQPYGQRSDIQKNISIASSIITKIEKLEA</sequence>
<accession>A0AA86N5L2</accession>